<evidence type="ECO:0000313" key="2">
    <source>
        <dbReference type="Proteomes" id="UP000198324"/>
    </source>
</evidence>
<dbReference type="RefSeq" id="WP_089275240.1">
    <property type="nucleotide sequence ID" value="NZ_FZOC01000007.1"/>
</dbReference>
<name>A0A239CCJ6_9BACT</name>
<reference evidence="1 2" key="1">
    <citation type="submission" date="2017-06" db="EMBL/GenBank/DDBJ databases">
        <authorList>
            <person name="Kim H.J."/>
            <person name="Triplett B.A."/>
        </authorList>
    </citation>
    <scope>NUCLEOTIDE SEQUENCE [LARGE SCALE GENOMIC DNA]</scope>
    <source>
        <strain evidence="1 2">DSM 13116</strain>
    </source>
</reference>
<proteinExistence type="predicted"/>
<gene>
    <name evidence="1" type="ORF">SAMN04488503_3052</name>
</gene>
<evidence type="ECO:0000313" key="1">
    <source>
        <dbReference type="EMBL" id="SNS17388.1"/>
    </source>
</evidence>
<organism evidence="1 2">
    <name type="scientific">Humidesulfovibrio mexicanus</name>
    <dbReference type="NCBI Taxonomy" id="147047"/>
    <lineage>
        <taxon>Bacteria</taxon>
        <taxon>Pseudomonadati</taxon>
        <taxon>Thermodesulfobacteriota</taxon>
        <taxon>Desulfovibrionia</taxon>
        <taxon>Desulfovibrionales</taxon>
        <taxon>Desulfovibrionaceae</taxon>
        <taxon>Humidesulfovibrio</taxon>
    </lineage>
</organism>
<dbReference type="AlphaFoldDB" id="A0A239CCJ6"/>
<sequence>MHCLFIYRDSQGRLPDAEALRRCGFGVSEAALPQPTPESPRREPAALALAAETIAAYGAKRADGAA</sequence>
<dbReference type="EMBL" id="FZOC01000007">
    <property type="protein sequence ID" value="SNS17388.1"/>
    <property type="molecule type" value="Genomic_DNA"/>
</dbReference>
<protein>
    <submittedName>
        <fullName evidence="1">Uncharacterized protein</fullName>
    </submittedName>
</protein>
<dbReference type="Proteomes" id="UP000198324">
    <property type="component" value="Unassembled WGS sequence"/>
</dbReference>
<accession>A0A239CCJ6</accession>
<keyword evidence="2" id="KW-1185">Reference proteome</keyword>